<evidence type="ECO:0000313" key="2">
    <source>
        <dbReference type="EMBL" id="KAF0933796.1"/>
    </source>
</evidence>
<name>A0A6G1FA19_9ORYZ</name>
<feature type="compositionally biased region" description="Basic and acidic residues" evidence="1">
    <location>
        <begin position="139"/>
        <end position="148"/>
    </location>
</feature>
<gene>
    <name evidence="2" type="ORF">E2562_019256</name>
</gene>
<keyword evidence="3" id="KW-1185">Reference proteome</keyword>
<sequence>MPEKVQESVVSNSTKSSKLATGKLVMFGPGNSLRSEDFASGADTLLSKAMKIGCVVFGTVYRASVGEGRLVAIKKLAMKNIIQPHDDFDHEVRLHGSSDGAAASRRSRNGPTRGGRRRQCWRSLCAAGCGGSGRGRANHAVDDRCPDR</sequence>
<dbReference type="Gene3D" id="3.30.200.20">
    <property type="entry name" value="Phosphorylase Kinase, domain 1"/>
    <property type="match status" value="1"/>
</dbReference>
<feature type="region of interest" description="Disordered" evidence="1">
    <location>
        <begin position="129"/>
        <end position="148"/>
    </location>
</feature>
<dbReference type="AlphaFoldDB" id="A0A6G1FA19"/>
<protein>
    <recommendedName>
        <fullName evidence="4">Protein kinase domain-containing protein</fullName>
    </recommendedName>
</protein>
<accession>A0A6G1FA19</accession>
<feature type="region of interest" description="Disordered" evidence="1">
    <location>
        <begin position="90"/>
        <end position="118"/>
    </location>
</feature>
<comment type="caution">
    <text evidence="2">The sequence shown here is derived from an EMBL/GenBank/DDBJ whole genome shotgun (WGS) entry which is preliminary data.</text>
</comment>
<dbReference type="Proteomes" id="UP000479710">
    <property type="component" value="Unassembled WGS sequence"/>
</dbReference>
<evidence type="ECO:0000313" key="3">
    <source>
        <dbReference type="Proteomes" id="UP000479710"/>
    </source>
</evidence>
<proteinExistence type="predicted"/>
<reference evidence="2 3" key="1">
    <citation type="submission" date="2019-11" db="EMBL/GenBank/DDBJ databases">
        <title>Whole genome sequence of Oryza granulata.</title>
        <authorList>
            <person name="Li W."/>
        </authorList>
    </citation>
    <scope>NUCLEOTIDE SEQUENCE [LARGE SCALE GENOMIC DNA]</scope>
    <source>
        <strain evidence="3">cv. Menghai</strain>
        <tissue evidence="2">Leaf</tissue>
    </source>
</reference>
<dbReference type="EMBL" id="SPHZ02000001">
    <property type="protein sequence ID" value="KAF0933796.1"/>
    <property type="molecule type" value="Genomic_DNA"/>
</dbReference>
<organism evidence="2 3">
    <name type="scientific">Oryza meyeriana var. granulata</name>
    <dbReference type="NCBI Taxonomy" id="110450"/>
    <lineage>
        <taxon>Eukaryota</taxon>
        <taxon>Viridiplantae</taxon>
        <taxon>Streptophyta</taxon>
        <taxon>Embryophyta</taxon>
        <taxon>Tracheophyta</taxon>
        <taxon>Spermatophyta</taxon>
        <taxon>Magnoliopsida</taxon>
        <taxon>Liliopsida</taxon>
        <taxon>Poales</taxon>
        <taxon>Poaceae</taxon>
        <taxon>BOP clade</taxon>
        <taxon>Oryzoideae</taxon>
        <taxon>Oryzeae</taxon>
        <taxon>Oryzinae</taxon>
        <taxon>Oryza</taxon>
        <taxon>Oryza meyeriana</taxon>
    </lineage>
</organism>
<evidence type="ECO:0000256" key="1">
    <source>
        <dbReference type="SAM" id="MobiDB-lite"/>
    </source>
</evidence>
<evidence type="ECO:0008006" key="4">
    <source>
        <dbReference type="Google" id="ProtNLM"/>
    </source>
</evidence>